<proteinExistence type="predicted"/>
<dbReference type="HOGENOM" id="CLU_2997215_0_0_1"/>
<reference evidence="1 2" key="1">
    <citation type="submission" date="2014-04" db="EMBL/GenBank/DDBJ databases">
        <authorList>
            <consortium name="DOE Joint Genome Institute"/>
            <person name="Kuo A."/>
            <person name="Tarkka M."/>
            <person name="Buscot F."/>
            <person name="Kohler A."/>
            <person name="Nagy L.G."/>
            <person name="Floudas D."/>
            <person name="Copeland A."/>
            <person name="Barry K.W."/>
            <person name="Cichocki N."/>
            <person name="Veneault-Fourrey C."/>
            <person name="LaButti K."/>
            <person name="Lindquist E.A."/>
            <person name="Lipzen A."/>
            <person name="Lundell T."/>
            <person name="Morin E."/>
            <person name="Murat C."/>
            <person name="Sun H."/>
            <person name="Tunlid A."/>
            <person name="Henrissat B."/>
            <person name="Grigoriev I.V."/>
            <person name="Hibbett D.S."/>
            <person name="Martin F."/>
            <person name="Nordberg H.P."/>
            <person name="Cantor M.N."/>
            <person name="Hua S.X."/>
        </authorList>
    </citation>
    <scope>NUCLEOTIDE SEQUENCE [LARGE SCALE GENOMIC DNA]</scope>
    <source>
        <strain evidence="1 2">F 1598</strain>
    </source>
</reference>
<evidence type="ECO:0000313" key="1">
    <source>
        <dbReference type="EMBL" id="KIM90487.1"/>
    </source>
</evidence>
<dbReference type="OrthoDB" id="3255967at2759"/>
<reference evidence="2" key="2">
    <citation type="submission" date="2015-01" db="EMBL/GenBank/DDBJ databases">
        <title>Evolutionary Origins and Diversification of the Mycorrhizal Mutualists.</title>
        <authorList>
            <consortium name="DOE Joint Genome Institute"/>
            <consortium name="Mycorrhizal Genomics Consortium"/>
            <person name="Kohler A."/>
            <person name="Kuo A."/>
            <person name="Nagy L.G."/>
            <person name="Floudas D."/>
            <person name="Copeland A."/>
            <person name="Barry K.W."/>
            <person name="Cichocki N."/>
            <person name="Veneault-Fourrey C."/>
            <person name="LaButti K."/>
            <person name="Lindquist E.A."/>
            <person name="Lipzen A."/>
            <person name="Lundell T."/>
            <person name="Morin E."/>
            <person name="Murat C."/>
            <person name="Riley R."/>
            <person name="Ohm R."/>
            <person name="Sun H."/>
            <person name="Tunlid A."/>
            <person name="Henrissat B."/>
            <person name="Grigoriev I.V."/>
            <person name="Hibbett D.S."/>
            <person name="Martin F."/>
        </authorList>
    </citation>
    <scope>NUCLEOTIDE SEQUENCE [LARGE SCALE GENOMIC DNA]</scope>
    <source>
        <strain evidence="2">F 1598</strain>
    </source>
</reference>
<dbReference type="EMBL" id="KN832973">
    <property type="protein sequence ID" value="KIM90487.1"/>
    <property type="molecule type" value="Genomic_DNA"/>
</dbReference>
<organism evidence="1 2">
    <name type="scientific">Piloderma croceum (strain F 1598)</name>
    <dbReference type="NCBI Taxonomy" id="765440"/>
    <lineage>
        <taxon>Eukaryota</taxon>
        <taxon>Fungi</taxon>
        <taxon>Dikarya</taxon>
        <taxon>Basidiomycota</taxon>
        <taxon>Agaricomycotina</taxon>
        <taxon>Agaricomycetes</taxon>
        <taxon>Agaricomycetidae</taxon>
        <taxon>Atheliales</taxon>
        <taxon>Atheliaceae</taxon>
        <taxon>Piloderma</taxon>
    </lineage>
</organism>
<evidence type="ECO:0000313" key="2">
    <source>
        <dbReference type="Proteomes" id="UP000054166"/>
    </source>
</evidence>
<dbReference type="STRING" id="765440.A0A0C3CLE9"/>
<protein>
    <submittedName>
        <fullName evidence="1">Uncharacterized protein</fullName>
    </submittedName>
</protein>
<sequence length="57" mass="6466">MSIHKSQGQTLDRVKVDLGKVFEKGNSFCLDHHAHNAILIEISVQARHTSRCLVQLR</sequence>
<name>A0A0C3CLE9_PILCF</name>
<dbReference type="InParanoid" id="A0A0C3CLE9"/>
<dbReference type="AlphaFoldDB" id="A0A0C3CLE9"/>
<gene>
    <name evidence="1" type="ORF">PILCRDRAFT_812236</name>
</gene>
<dbReference type="Proteomes" id="UP000054166">
    <property type="component" value="Unassembled WGS sequence"/>
</dbReference>
<keyword evidence="2" id="KW-1185">Reference proteome</keyword>
<accession>A0A0C3CLE9</accession>